<evidence type="ECO:0000256" key="2">
    <source>
        <dbReference type="ARBA" id="ARBA00023002"/>
    </source>
</evidence>
<dbReference type="EMBL" id="CP090166">
    <property type="protein sequence ID" value="UJO16402.1"/>
    <property type="molecule type" value="Genomic_DNA"/>
</dbReference>
<name>A0A9Q8LFB8_PASFU</name>
<dbReference type="KEGG" id="ffu:CLAFUR5_05209"/>
<reference evidence="3" key="2">
    <citation type="journal article" date="2022" name="Microb. Genom.">
        <title>A chromosome-scale genome assembly of the tomato pathogen Cladosporium fulvum reveals a compartmentalized genome architecture and the presence of a dispensable chromosome.</title>
        <authorList>
            <person name="Zaccaron A.Z."/>
            <person name="Chen L.H."/>
            <person name="Samaras A."/>
            <person name="Stergiopoulos I."/>
        </authorList>
    </citation>
    <scope>NUCLEOTIDE SEQUENCE</scope>
    <source>
        <strain evidence="3">Race5_Kim</strain>
    </source>
</reference>
<proteinExistence type="inferred from homology"/>
<dbReference type="AlphaFoldDB" id="A0A9Q8LFB8"/>
<keyword evidence="4" id="KW-1185">Reference proteome</keyword>
<evidence type="ECO:0000313" key="3">
    <source>
        <dbReference type="EMBL" id="UJO16402.1"/>
    </source>
</evidence>
<dbReference type="SUPFAM" id="SSF51735">
    <property type="entry name" value="NAD(P)-binding Rossmann-fold domains"/>
    <property type="match status" value="1"/>
</dbReference>
<keyword evidence="2" id="KW-0560">Oxidoreductase</keyword>
<reference evidence="3" key="1">
    <citation type="submission" date="2021-12" db="EMBL/GenBank/DDBJ databases">
        <authorList>
            <person name="Zaccaron A."/>
            <person name="Stergiopoulos I."/>
        </authorList>
    </citation>
    <scope>NUCLEOTIDE SEQUENCE</scope>
    <source>
        <strain evidence="3">Race5_Kim</strain>
    </source>
</reference>
<dbReference type="Pfam" id="PF13561">
    <property type="entry name" value="adh_short_C2"/>
    <property type="match status" value="1"/>
</dbReference>
<gene>
    <name evidence="3" type="ORF">CLAFUR5_05209</name>
</gene>
<protein>
    <submittedName>
        <fullName evidence="3">Uncharacterized protein</fullName>
    </submittedName>
</protein>
<dbReference type="Gene3D" id="3.40.50.720">
    <property type="entry name" value="NAD(P)-binding Rossmann-like Domain"/>
    <property type="match status" value="1"/>
</dbReference>
<organism evidence="3 4">
    <name type="scientific">Passalora fulva</name>
    <name type="common">Tomato leaf mold</name>
    <name type="synonym">Cladosporium fulvum</name>
    <dbReference type="NCBI Taxonomy" id="5499"/>
    <lineage>
        <taxon>Eukaryota</taxon>
        <taxon>Fungi</taxon>
        <taxon>Dikarya</taxon>
        <taxon>Ascomycota</taxon>
        <taxon>Pezizomycotina</taxon>
        <taxon>Dothideomycetes</taxon>
        <taxon>Dothideomycetidae</taxon>
        <taxon>Mycosphaerellales</taxon>
        <taxon>Mycosphaerellaceae</taxon>
        <taxon>Fulvia</taxon>
    </lineage>
</organism>
<dbReference type="InterPro" id="IPR002347">
    <property type="entry name" value="SDR_fam"/>
</dbReference>
<sequence length="228" mass="24777">MSRPVALILGAGANIGQGTADAFLVEGYSVALVSRKPDNTRTAPNTIKIAGNLSKPESVREIFAKAEEQLGIPEVVVYSVAAAFTANYKLDPLSLSFEHFSRDMNIKTYSAYVAMQESVKSFAQLPEAAFKTFIYTGNLLNEATMAGLMALGTGKTATAHVIETAAAAYQDRTLKFYYADERLSDGTPPFMNIDGEAHGKLYVELAGHKKQGPWQQTFVKGEGYRSFK</sequence>
<dbReference type="RefSeq" id="XP_047760768.1">
    <property type="nucleotide sequence ID" value="XM_047904357.1"/>
</dbReference>
<evidence type="ECO:0000313" key="4">
    <source>
        <dbReference type="Proteomes" id="UP000756132"/>
    </source>
</evidence>
<dbReference type="Proteomes" id="UP000756132">
    <property type="component" value="Chromosome 4"/>
</dbReference>
<comment type="similarity">
    <text evidence="1">Belongs to the short-chain dehydrogenases/reductases (SDR) family.</text>
</comment>
<dbReference type="OrthoDB" id="5336600at2759"/>
<dbReference type="InterPro" id="IPR036291">
    <property type="entry name" value="NAD(P)-bd_dom_sf"/>
</dbReference>
<dbReference type="GO" id="GO:0016491">
    <property type="term" value="F:oxidoreductase activity"/>
    <property type="evidence" value="ECO:0007669"/>
    <property type="project" value="UniProtKB-KW"/>
</dbReference>
<accession>A0A9Q8LFB8</accession>
<dbReference type="GeneID" id="71985087"/>
<dbReference type="PANTHER" id="PTHR43669:SF4">
    <property type="entry name" value="SHORT-CHAIN DEHYDROGENASE"/>
    <property type="match status" value="1"/>
</dbReference>
<dbReference type="PANTHER" id="PTHR43669">
    <property type="entry name" value="5-KETO-D-GLUCONATE 5-REDUCTASE"/>
    <property type="match status" value="1"/>
</dbReference>
<evidence type="ECO:0000256" key="1">
    <source>
        <dbReference type="ARBA" id="ARBA00006484"/>
    </source>
</evidence>